<dbReference type="InterPro" id="IPR045022">
    <property type="entry name" value="KDSR-like"/>
</dbReference>
<evidence type="ECO:0000256" key="2">
    <source>
        <dbReference type="ARBA" id="ARBA00004760"/>
    </source>
</evidence>
<dbReference type="PANTHER" id="PTHR43550:SF3">
    <property type="entry name" value="3-KETODIHYDROSPHINGOSINE REDUCTASE"/>
    <property type="match status" value="1"/>
</dbReference>
<dbReference type="PANTHER" id="PTHR43550">
    <property type="entry name" value="3-KETODIHYDROSPHINGOSINE REDUCTASE"/>
    <property type="match status" value="1"/>
</dbReference>
<evidence type="ECO:0000256" key="9">
    <source>
        <dbReference type="ARBA" id="ARBA00026112"/>
    </source>
</evidence>
<reference evidence="13 14" key="1">
    <citation type="submission" date="2024-01" db="EMBL/GenBank/DDBJ databases">
        <title>A draft genome for the cacao thread blight pathogen Marasmiellus scandens.</title>
        <authorList>
            <person name="Baruah I.K."/>
            <person name="Leung J."/>
            <person name="Bukari Y."/>
            <person name="Amoako-Attah I."/>
            <person name="Meinhardt L.W."/>
            <person name="Bailey B.A."/>
            <person name="Cohen S.P."/>
        </authorList>
    </citation>
    <scope>NUCLEOTIDE SEQUENCE [LARGE SCALE GENOMIC DNA]</scope>
    <source>
        <strain evidence="13 14">GH-19</strain>
    </source>
</reference>
<evidence type="ECO:0000313" key="13">
    <source>
        <dbReference type="EMBL" id="KAK7470060.1"/>
    </source>
</evidence>
<dbReference type="Gene3D" id="3.40.50.720">
    <property type="entry name" value="NAD(P)-binding Rossmann-like Domain"/>
    <property type="match status" value="1"/>
</dbReference>
<dbReference type="PRINTS" id="PR00081">
    <property type="entry name" value="GDHRDH"/>
</dbReference>
<dbReference type="InterPro" id="IPR002347">
    <property type="entry name" value="SDR_fam"/>
</dbReference>
<evidence type="ECO:0000313" key="14">
    <source>
        <dbReference type="Proteomes" id="UP001498398"/>
    </source>
</evidence>
<keyword evidence="5" id="KW-0521">NADP</keyword>
<dbReference type="EMBL" id="JBANRG010000002">
    <property type="protein sequence ID" value="KAK7470060.1"/>
    <property type="molecule type" value="Genomic_DNA"/>
</dbReference>
<organism evidence="13 14">
    <name type="scientific">Marasmiellus scandens</name>
    <dbReference type="NCBI Taxonomy" id="2682957"/>
    <lineage>
        <taxon>Eukaryota</taxon>
        <taxon>Fungi</taxon>
        <taxon>Dikarya</taxon>
        <taxon>Basidiomycota</taxon>
        <taxon>Agaricomycotina</taxon>
        <taxon>Agaricomycetes</taxon>
        <taxon>Agaricomycetidae</taxon>
        <taxon>Agaricales</taxon>
        <taxon>Marasmiineae</taxon>
        <taxon>Omphalotaceae</taxon>
        <taxon>Marasmiellus</taxon>
    </lineage>
</organism>
<name>A0ABR1K2V3_9AGAR</name>
<keyword evidence="8" id="KW-0443">Lipid metabolism</keyword>
<dbReference type="InterPro" id="IPR036291">
    <property type="entry name" value="NAD(P)-bd_dom_sf"/>
</dbReference>
<dbReference type="Proteomes" id="UP001498398">
    <property type="component" value="Unassembled WGS sequence"/>
</dbReference>
<keyword evidence="7" id="KW-0560">Oxidoreductase</keyword>
<comment type="function">
    <text evidence="10">Catalyzes the reduction of 3'-oxosphinganine (3-ketodihydrosphingosine/KDS) to sphinganine (dihydrosphingosine/DHS), the second step of de novo sphingolipid biosynthesis.</text>
</comment>
<evidence type="ECO:0000256" key="5">
    <source>
        <dbReference type="ARBA" id="ARBA00022857"/>
    </source>
</evidence>
<proteinExistence type="predicted"/>
<evidence type="ECO:0000256" key="10">
    <source>
        <dbReference type="ARBA" id="ARBA00044737"/>
    </source>
</evidence>
<comment type="pathway">
    <text evidence="3">Sphingolipid metabolism.</text>
</comment>
<keyword evidence="12" id="KW-0812">Transmembrane</keyword>
<comment type="catalytic activity">
    <reaction evidence="11">
        <text>sphinganine + NADP(+) = 3-oxosphinganine + NADPH + H(+)</text>
        <dbReference type="Rhea" id="RHEA:22640"/>
        <dbReference type="ChEBI" id="CHEBI:15378"/>
        <dbReference type="ChEBI" id="CHEBI:57783"/>
        <dbReference type="ChEBI" id="CHEBI:57817"/>
        <dbReference type="ChEBI" id="CHEBI:58299"/>
        <dbReference type="ChEBI" id="CHEBI:58349"/>
        <dbReference type="EC" id="1.1.1.102"/>
    </reaction>
    <physiologicalReaction direction="right-to-left" evidence="11">
        <dbReference type="Rhea" id="RHEA:22642"/>
    </physiologicalReaction>
</comment>
<evidence type="ECO:0000256" key="4">
    <source>
        <dbReference type="ARBA" id="ARBA00022824"/>
    </source>
</evidence>
<feature type="transmembrane region" description="Helical" evidence="12">
    <location>
        <begin position="150"/>
        <end position="168"/>
    </location>
</feature>
<keyword evidence="14" id="KW-1185">Reference proteome</keyword>
<comment type="subcellular location">
    <subcellularLocation>
        <location evidence="1">Endoplasmic reticulum</location>
    </subcellularLocation>
</comment>
<evidence type="ECO:0000256" key="1">
    <source>
        <dbReference type="ARBA" id="ARBA00004240"/>
    </source>
</evidence>
<evidence type="ECO:0000256" key="7">
    <source>
        <dbReference type="ARBA" id="ARBA00023002"/>
    </source>
</evidence>
<comment type="pathway">
    <text evidence="2">Lipid metabolism; sphingolipid metabolism.</text>
</comment>
<evidence type="ECO:0000256" key="11">
    <source>
        <dbReference type="ARBA" id="ARBA00048930"/>
    </source>
</evidence>
<gene>
    <name evidence="13" type="primary">TSC10_2</name>
    <name evidence="13" type="ORF">VKT23_001498</name>
</gene>
<evidence type="ECO:0000256" key="12">
    <source>
        <dbReference type="SAM" id="Phobius"/>
    </source>
</evidence>
<keyword evidence="6" id="KW-0746">Sphingolipid metabolism</keyword>
<evidence type="ECO:0000256" key="8">
    <source>
        <dbReference type="ARBA" id="ARBA00023098"/>
    </source>
</evidence>
<dbReference type="SUPFAM" id="SSF51735">
    <property type="entry name" value="NAD(P)-binding Rossmann-fold domains"/>
    <property type="match status" value="1"/>
</dbReference>
<keyword evidence="12" id="KW-1133">Transmembrane helix</keyword>
<feature type="transmembrane region" description="Helical" evidence="12">
    <location>
        <begin position="13"/>
        <end position="33"/>
    </location>
</feature>
<dbReference type="EC" id="1.1.1.102" evidence="9"/>
<comment type="caution">
    <text evidence="13">The sequence shown here is derived from an EMBL/GenBank/DDBJ whole genome shotgun (WGS) entry which is preliminary data.</text>
</comment>
<dbReference type="CDD" id="cd08939">
    <property type="entry name" value="KDSR-like_SDR_c"/>
    <property type="match status" value="1"/>
</dbReference>
<keyword evidence="12" id="KW-0472">Membrane</keyword>
<keyword evidence="4" id="KW-0256">Endoplasmic reticulum</keyword>
<protein>
    <recommendedName>
        <fullName evidence="9">3-dehydrosphinganine reductase</fullName>
        <ecNumber evidence="9">1.1.1.102</ecNumber>
    </recommendedName>
</protein>
<evidence type="ECO:0000256" key="3">
    <source>
        <dbReference type="ARBA" id="ARBA00004991"/>
    </source>
</evidence>
<sequence>MFFPKNLWNPENLHVYVTGGSTGLGLSIAVIMAKKGAHVSIVARNKVRLDQALQTLEEVRNSPSQKFNTYSYSLTSCEESEKAFRDVCAAHDGRAPDAVFNCAGSAKPKFFIELTKEELEEGLANSYWIETWTAWIAAKEMVRQGIKGKIIFIASTLAYMSFVGWANYAPGRHALRGLTDTLESEFRLYDIGVHTFFPPNMMTASFVEENKTKPYITKKIEGEDISMTSEQAAAILLKGIEKGQAHITGDWITTSFRASTRGATHSNNFIVDSLWNFFAMIAIPVWRRSVDSQIENHKKEHREYLKSIHFLP</sequence>
<evidence type="ECO:0000256" key="6">
    <source>
        <dbReference type="ARBA" id="ARBA00022919"/>
    </source>
</evidence>
<dbReference type="Pfam" id="PF00106">
    <property type="entry name" value="adh_short"/>
    <property type="match status" value="1"/>
</dbReference>
<accession>A0ABR1K2V3</accession>